<reference evidence="4 5" key="2">
    <citation type="submission" date="2024-07" db="EMBL/GenBank/DDBJ databases">
        <authorList>
            <person name="Akdeniz Z."/>
        </authorList>
    </citation>
    <scope>NUCLEOTIDE SEQUENCE [LARGE SCALE GENOMIC DNA]</scope>
</reference>
<evidence type="ECO:0000313" key="5">
    <source>
        <dbReference type="Proteomes" id="UP001642409"/>
    </source>
</evidence>
<keyword evidence="5" id="KW-1185">Reference proteome</keyword>
<reference evidence="3" key="1">
    <citation type="submission" date="2023-06" db="EMBL/GenBank/DDBJ databases">
        <authorList>
            <person name="Kurt Z."/>
        </authorList>
    </citation>
    <scope>NUCLEOTIDE SEQUENCE</scope>
</reference>
<sequence length="1169" mass="126892">MNVNDKIYITQKSNNINLFIYTNVTQESQIYLSVNNIQVNTFALFGFSINTQIIIDSNINISIEFSVLIGALLCTQCDIEVQSCNLIFIASGQQISGLVIEPRQSVIVQQSFIQYRISSINSSGLVNTIQQSVITFIINQCQLTGSNLQQSTNNGYIVSTIFVDITLNIIKFDICVDQTSRFGQKSVQITTIGSEEFKCDMCNEQFVVYGLCGDVLQYSEVVNGMYLCKYPFEYVNNKCICANGFLLNMTTCINVVESINNMNILANRNISNQILLLEQQYEIIENSLVIIDQNVQSNISEIENRIISNYSKSDYNLLMNTSILDNRIFSNITDVKNDLIIAQIKVDENLLQNTTILDQRIFNNISSLNTTIQNLTYQLQEVNNSLLLKNEIIEQQLQQQNLIIEQQKQLVDNLTQQLNCTSNYGYSIVNGSCIQVTCAISGQQSINGICQCTNINSIVQSGSCVCPPNSNVIGTACVCSISGQTMINGQCVCQTSGAFVNNNICTCGVNSINISNSCSCPSGANLVNGVCTCSNINAYISGNQCVCPINSYLDGNTCTCPSNSQIVNNQCVCNQITGQIINNGVCQCKTIGAFVNNGACICGQYAVNTSDTCTCPTNSTLVNNICTCDKIIGQSMISGSCQCPYGQSVVNNSCQQTSYVINISSFECSQELFTSNFNINSITNQISASSNFSSGYVFSSSNIVQNAFIDISDNVYTSTVYSLFQSQTIFTFIKVQFGSQSFNGGSLITQSSTISINQMNIISRPQSQLTVNSLLNILISSSTNVNIINLLINLSFVPSSGIITLINNINGALNISGYQILGSFVSTGTVAMIGINVNAATINVNQINFQPNIYNVGNGSSYLFGNAITVMCTFTINNIAFILGNSQNFQLLGSISSDSSYCYLFGGIIANINSNSIFNINNIVHDSYQKFATNNVAYSGFLVGYAQSSSNNITINNVCLQQNMTSTTIVFRGFGLIGWNNGNTSIQNAQITFSVQGAQFNYFGIVGMQQTTSIYAEVINLRISVNLRSSSGCYIGSVFGVPQGQKILVQNTTTVEGNIDSGSTYVGGFCGYQYQQTNMKITNSTISKTNISGLSSVGGFVGYCQPSTTLYLSNSKILFVRISGSSSFGIIVGQNQGTQSFTSSSSTQNYLNGVLQNDCAVLSNSYSGC</sequence>
<protein>
    <submittedName>
        <fullName evidence="3">Uncharacterized protein</fullName>
    </submittedName>
</protein>
<evidence type="ECO:0000256" key="1">
    <source>
        <dbReference type="SAM" id="Coils"/>
    </source>
</evidence>
<evidence type="ECO:0000256" key="2">
    <source>
        <dbReference type="SAM" id="Phobius"/>
    </source>
</evidence>
<dbReference type="EMBL" id="CAXDID020000367">
    <property type="protein sequence ID" value="CAL6082714.1"/>
    <property type="molecule type" value="Genomic_DNA"/>
</dbReference>
<organism evidence="3">
    <name type="scientific">Hexamita inflata</name>
    <dbReference type="NCBI Taxonomy" id="28002"/>
    <lineage>
        <taxon>Eukaryota</taxon>
        <taxon>Metamonada</taxon>
        <taxon>Diplomonadida</taxon>
        <taxon>Hexamitidae</taxon>
        <taxon>Hexamitinae</taxon>
        <taxon>Hexamita</taxon>
    </lineage>
</organism>
<name>A0AA86NB40_9EUKA</name>
<dbReference type="Proteomes" id="UP001642409">
    <property type="component" value="Unassembled WGS sequence"/>
</dbReference>
<proteinExistence type="predicted"/>
<evidence type="ECO:0000313" key="4">
    <source>
        <dbReference type="EMBL" id="CAL6082714.1"/>
    </source>
</evidence>
<keyword evidence="2" id="KW-1133">Transmembrane helix</keyword>
<feature type="transmembrane region" description="Helical" evidence="2">
    <location>
        <begin position="862"/>
        <end position="883"/>
    </location>
</feature>
<keyword evidence="2" id="KW-0812">Transmembrane</keyword>
<dbReference type="AlphaFoldDB" id="A0AA86NB40"/>
<accession>A0AA86NB40</accession>
<keyword evidence="2" id="KW-0472">Membrane</keyword>
<feature type="transmembrane region" description="Helical" evidence="2">
    <location>
        <begin position="818"/>
        <end position="842"/>
    </location>
</feature>
<keyword evidence="1" id="KW-0175">Coiled coil</keyword>
<feature type="coiled-coil region" evidence="1">
    <location>
        <begin position="390"/>
        <end position="417"/>
    </location>
</feature>
<gene>
    <name evidence="3" type="ORF">HINF_LOCUS4074</name>
    <name evidence="4" type="ORF">HINF_LOCUS61376</name>
</gene>
<comment type="caution">
    <text evidence="3">The sequence shown here is derived from an EMBL/GenBank/DDBJ whole genome shotgun (WGS) entry which is preliminary data.</text>
</comment>
<evidence type="ECO:0000313" key="3">
    <source>
        <dbReference type="EMBL" id="CAI9916429.1"/>
    </source>
</evidence>
<dbReference type="EMBL" id="CATOUU010000105">
    <property type="protein sequence ID" value="CAI9916429.1"/>
    <property type="molecule type" value="Genomic_DNA"/>
</dbReference>